<reference evidence="1" key="1">
    <citation type="submission" date="2022-11" db="EMBL/GenBank/DDBJ databases">
        <title>beta-Carotene-producing bacterium, Jeongeuplla avenae sp. nov., alleviates the salt stress of Arabidopsis seedlings.</title>
        <authorList>
            <person name="Jiang L."/>
            <person name="Lee J."/>
        </authorList>
    </citation>
    <scope>NUCLEOTIDE SEQUENCE</scope>
    <source>
        <strain evidence="1">DY_R2A_6</strain>
    </source>
</reference>
<sequence length="398" mass="41995">MRHCLRLVGLLGLLASNGPATGEETGSAIFRGTQASDRAATIAGVPQAGLRCSGCHGRDASGTVAGSATIPPVDGRRLREPALARPAYDAALFARALRDGLRSNGRPLALAMPRYAFDDAQLDVLWRFLSQIETDERRGVEAGRVRFAVAARPGNREEAEALRLSLERAWGALGSPDVNGRRAEFVSILADPSSGAFDDVFAVLGSEPGTAFGTELLDALVAQGIPVVGPAHLPSRDRERLPDVVWLTPGESAVADFISRNADALREGGDRAERRAASARDLAAILALPQADLADTSLIVSIFAVETPSDLQRLAEAPAETLLVRPASPFTSRDDLADLLARIVRDGLAESGRDLTRTRFLKAVARATFGMRSPSAGGGDGPTSSTDVDVIRLRPAGR</sequence>
<gene>
    <name evidence="1" type="ORF">OXU80_14675</name>
</gene>
<evidence type="ECO:0000313" key="2">
    <source>
        <dbReference type="Proteomes" id="UP001163223"/>
    </source>
</evidence>
<proteinExistence type="predicted"/>
<evidence type="ECO:0000313" key="1">
    <source>
        <dbReference type="EMBL" id="WAJ26156.1"/>
    </source>
</evidence>
<dbReference type="Proteomes" id="UP001163223">
    <property type="component" value="Chromosome"/>
</dbReference>
<accession>A0ACD4NH72</accession>
<dbReference type="EMBL" id="CP113520">
    <property type="protein sequence ID" value="WAJ26156.1"/>
    <property type="molecule type" value="Genomic_DNA"/>
</dbReference>
<keyword evidence="2" id="KW-1185">Reference proteome</keyword>
<organism evidence="1 2">
    <name type="scientific">Antarcticirhabdus aurantiaca</name>
    <dbReference type="NCBI Taxonomy" id="2606717"/>
    <lineage>
        <taxon>Bacteria</taxon>
        <taxon>Pseudomonadati</taxon>
        <taxon>Pseudomonadota</taxon>
        <taxon>Alphaproteobacteria</taxon>
        <taxon>Hyphomicrobiales</taxon>
        <taxon>Aurantimonadaceae</taxon>
        <taxon>Antarcticirhabdus</taxon>
    </lineage>
</organism>
<name>A0ACD4NH72_9HYPH</name>
<protein>
    <submittedName>
        <fullName evidence="1">Uncharacterized protein</fullName>
    </submittedName>
</protein>